<evidence type="ECO:0000256" key="11">
    <source>
        <dbReference type="ARBA" id="ARBA00022825"/>
    </source>
</evidence>
<dbReference type="InterPro" id="IPR017857">
    <property type="entry name" value="Coagulation_fac-like_Gla_dom"/>
</dbReference>
<dbReference type="SMART" id="SM00069">
    <property type="entry name" value="GLA"/>
    <property type="match status" value="1"/>
</dbReference>
<reference evidence="29" key="2">
    <citation type="submission" date="2025-08" db="UniProtKB">
        <authorList>
            <consortium name="Ensembl"/>
        </authorList>
    </citation>
    <scope>IDENTIFICATION</scope>
</reference>
<dbReference type="InterPro" id="IPR035972">
    <property type="entry name" value="GLA-like_dom_SF"/>
</dbReference>
<dbReference type="InterPro" id="IPR009003">
    <property type="entry name" value="Peptidase_S1_PA"/>
</dbReference>
<evidence type="ECO:0000259" key="28">
    <source>
        <dbReference type="PROSITE" id="PS50998"/>
    </source>
</evidence>
<evidence type="ECO:0000313" key="30">
    <source>
        <dbReference type="Proteomes" id="UP000008225"/>
    </source>
</evidence>
<keyword evidence="16" id="KW-0325">Glycoprotein</keyword>
<dbReference type="PANTHER" id="PTHR24278">
    <property type="entry name" value="COAGULATION FACTOR"/>
    <property type="match status" value="1"/>
</dbReference>
<dbReference type="HOGENOM" id="CLU_006842_19_5_1"/>
<dbReference type="FunFam" id="2.40.10.10:FF:000365">
    <property type="match status" value="1"/>
</dbReference>
<dbReference type="InterPro" id="IPR000294">
    <property type="entry name" value="GLA_domain"/>
</dbReference>
<dbReference type="InterPro" id="IPR001254">
    <property type="entry name" value="Trypsin_dom"/>
</dbReference>
<dbReference type="InterPro" id="IPR018114">
    <property type="entry name" value="TRYPSIN_HIS"/>
</dbReference>
<evidence type="ECO:0000256" key="18">
    <source>
        <dbReference type="ARBA" id="ARBA00037553"/>
    </source>
</evidence>
<dbReference type="PROSITE" id="PS00011">
    <property type="entry name" value="GLA_1"/>
    <property type="match status" value="1"/>
</dbReference>
<keyword evidence="11 25" id="KW-0720">Serine protease</keyword>
<evidence type="ECO:0000256" key="1">
    <source>
        <dbReference type="ARBA" id="ARBA00004240"/>
    </source>
</evidence>
<dbReference type="Pfam" id="PF00089">
    <property type="entry name" value="Trypsin"/>
    <property type="match status" value="1"/>
</dbReference>
<dbReference type="Pfam" id="PF14670">
    <property type="entry name" value="FXa_inhibition"/>
    <property type="match status" value="1"/>
</dbReference>
<proteinExistence type="predicted"/>
<evidence type="ECO:0000256" key="6">
    <source>
        <dbReference type="ARBA" id="ARBA00022670"/>
    </source>
</evidence>
<dbReference type="Gene3D" id="4.10.740.10">
    <property type="entry name" value="Coagulation Factor IX"/>
    <property type="match status" value="1"/>
</dbReference>
<comment type="catalytic activity">
    <reaction evidence="17">
        <text>Degradation of blood coagulation factors Va and VIIIa.</text>
        <dbReference type="EC" id="3.4.21.69"/>
    </reaction>
</comment>
<dbReference type="InterPro" id="IPR012224">
    <property type="entry name" value="Pept_S1A_FX"/>
</dbReference>
<keyword evidence="5" id="KW-0245">EGF-like domain</keyword>
<dbReference type="PRINTS" id="PR00722">
    <property type="entry name" value="CHYMOTRYPSIN"/>
</dbReference>
<dbReference type="Ensembl" id="ENSCJAT00000020536.5">
    <property type="protein sequence ID" value="ENSCJAP00000019439.5"/>
    <property type="gene ID" value="ENSCJAG00000010515.5"/>
</dbReference>
<dbReference type="PROSITE" id="PS00135">
    <property type="entry name" value="TRYPSIN_SER"/>
    <property type="match status" value="1"/>
</dbReference>
<keyword evidence="8" id="KW-0356">Hemostasis</keyword>
<feature type="domain" description="Gla" evidence="28">
    <location>
        <begin position="60"/>
        <end position="106"/>
    </location>
</feature>
<dbReference type="GO" id="GO:0006508">
    <property type="term" value="P:proteolysis"/>
    <property type="evidence" value="ECO:0007669"/>
    <property type="project" value="UniProtKB-KW"/>
</dbReference>
<evidence type="ECO:0000256" key="12">
    <source>
        <dbReference type="ARBA" id="ARBA00023034"/>
    </source>
</evidence>
<dbReference type="CDD" id="cd00190">
    <property type="entry name" value="Tryp_SPc"/>
    <property type="match status" value="1"/>
</dbReference>
<keyword evidence="30" id="KW-1185">Reference proteome</keyword>
<dbReference type="PROSITE" id="PS00134">
    <property type="entry name" value="TRYPSIN_HIS"/>
    <property type="match status" value="1"/>
</dbReference>
<evidence type="ECO:0000256" key="17">
    <source>
        <dbReference type="ARBA" id="ARBA00036045"/>
    </source>
</evidence>
<evidence type="ECO:0000313" key="29">
    <source>
        <dbReference type="Ensembl" id="ENSCJAP00000019439.5"/>
    </source>
</evidence>
<evidence type="ECO:0000256" key="20">
    <source>
        <dbReference type="ARBA" id="ARBA00040219"/>
    </source>
</evidence>
<dbReference type="EC" id="3.4.21.69" evidence="19"/>
<evidence type="ECO:0000259" key="27">
    <source>
        <dbReference type="PROSITE" id="PS50240"/>
    </source>
</evidence>
<dbReference type="PRINTS" id="PR00001">
    <property type="entry name" value="GLABLOOD"/>
</dbReference>
<dbReference type="SUPFAM" id="SSF50494">
    <property type="entry name" value="Trypsin-like serine proteases"/>
    <property type="match status" value="1"/>
</dbReference>
<evidence type="ECO:0000256" key="16">
    <source>
        <dbReference type="ARBA" id="ARBA00023180"/>
    </source>
</evidence>
<sequence>MTHPCESPSRQTGASASGMWRLASLLLFLDTWGISSTPTSLDSVFSSSERAHQVLRVHKRASNFLEELRPGNLERECVEEICDFEEAKEIFQNVDDTLAFWSKYVEVSFLNCSLDNGGCMHYCLEEEGGRRCSCALGYKLGDDHLQCEPAVKFPCGRLWRRMEKKRTHLKRDTEDQEDQVDPRLVDGKLTRRGDSPWQVVLLDSQKKLACGAVLIHPSWVLTAAHCLEDPRKLLVRLGEYDLRRWERWELDLDIEEVLVHPNYSKSTTDNDIALVRLAQPATLSQTIVPVCLPDSGLAERELTQAGQETIVTGWGYQSSREKDPKRNRTFVLNFIKIPVVPRNECSKVMSNMVSENMLCAGILGDRQDACDGDSGGPMVVSFRGTWFLVGLVSWGEGCGLLHNYGVYTKVSRYLDWIHQHISDKEAPPESQAAP</sequence>
<dbReference type="FunFam" id="4.10.740.10:FF:000001">
    <property type="entry name" value="vitamin K-dependent protein S"/>
    <property type="match status" value="1"/>
</dbReference>
<keyword evidence="13" id="KW-0094">Blood coagulation</keyword>
<keyword evidence="9 25" id="KW-0378">Hydrolase</keyword>
<dbReference type="GeneTree" id="ENSGT00940000154474"/>
<dbReference type="GO" id="GO:0005615">
    <property type="term" value="C:extracellular space"/>
    <property type="evidence" value="ECO:0007669"/>
    <property type="project" value="TreeGrafter"/>
</dbReference>
<keyword evidence="14" id="KW-0865">Zymogen</keyword>
<organism evidence="29 30">
    <name type="scientific">Callithrix jacchus</name>
    <name type="common">White-tufted-ear marmoset</name>
    <name type="synonym">Simia Jacchus</name>
    <dbReference type="NCBI Taxonomy" id="9483"/>
    <lineage>
        <taxon>Eukaryota</taxon>
        <taxon>Metazoa</taxon>
        <taxon>Chordata</taxon>
        <taxon>Craniata</taxon>
        <taxon>Vertebrata</taxon>
        <taxon>Euteleostomi</taxon>
        <taxon>Mammalia</taxon>
        <taxon>Eutheria</taxon>
        <taxon>Euarchontoglires</taxon>
        <taxon>Primates</taxon>
        <taxon>Haplorrhini</taxon>
        <taxon>Platyrrhini</taxon>
        <taxon>Cebidae</taxon>
        <taxon>Callitrichinae</taxon>
        <taxon>Callithrix</taxon>
        <taxon>Callithrix</taxon>
    </lineage>
</organism>
<gene>
    <name evidence="29" type="primary">PROC</name>
</gene>
<keyword evidence="10" id="KW-0256">Endoplasmic reticulum</keyword>
<feature type="signal peptide" evidence="26">
    <location>
        <begin position="1"/>
        <end position="36"/>
    </location>
</feature>
<evidence type="ECO:0000256" key="2">
    <source>
        <dbReference type="ARBA" id="ARBA00004555"/>
    </source>
</evidence>
<dbReference type="GO" id="GO:0005783">
    <property type="term" value="C:endoplasmic reticulum"/>
    <property type="evidence" value="ECO:0007669"/>
    <property type="project" value="UniProtKB-SubCell"/>
</dbReference>
<dbReference type="FunFam" id="2.10.25.10:FF:000549">
    <property type="entry name" value="Vitamin K-dependent protein C"/>
    <property type="match status" value="1"/>
</dbReference>
<comment type="subcellular location">
    <subcellularLocation>
        <location evidence="1">Endoplasmic reticulum</location>
    </subcellularLocation>
    <subcellularLocation>
        <location evidence="2">Golgi apparatus</location>
    </subcellularLocation>
    <subcellularLocation>
        <location evidence="3">Secreted</location>
    </subcellularLocation>
</comment>
<evidence type="ECO:0000256" key="7">
    <source>
        <dbReference type="ARBA" id="ARBA00022685"/>
    </source>
</evidence>
<evidence type="ECO:0000256" key="15">
    <source>
        <dbReference type="ARBA" id="ARBA00023157"/>
    </source>
</evidence>
<keyword evidence="15" id="KW-1015">Disulfide bond</keyword>
<dbReference type="GO" id="GO:0030195">
    <property type="term" value="P:negative regulation of blood coagulation"/>
    <property type="evidence" value="ECO:0007669"/>
    <property type="project" value="TreeGrafter"/>
</dbReference>
<dbReference type="SUPFAM" id="SSF57630">
    <property type="entry name" value="GLA-domain"/>
    <property type="match status" value="1"/>
</dbReference>
<dbReference type="GO" id="GO:0004252">
    <property type="term" value="F:serine-type endopeptidase activity"/>
    <property type="evidence" value="ECO:0007669"/>
    <property type="project" value="UniProtKB-EC"/>
</dbReference>
<dbReference type="PROSITE" id="PS50998">
    <property type="entry name" value="GLA_2"/>
    <property type="match status" value="1"/>
</dbReference>
<feature type="domain" description="Peptidase S1" evidence="27">
    <location>
        <begin position="184"/>
        <end position="422"/>
    </location>
</feature>
<dbReference type="PIRSF" id="PIRSF001143">
    <property type="entry name" value="Factor_X"/>
    <property type="match status" value="1"/>
</dbReference>
<evidence type="ECO:0000256" key="4">
    <source>
        <dbReference type="ARBA" id="ARBA00022525"/>
    </source>
</evidence>
<dbReference type="AlphaFoldDB" id="F6TQ11"/>
<evidence type="ECO:0000256" key="21">
    <source>
        <dbReference type="ARBA" id="ARBA00041306"/>
    </source>
</evidence>
<protein>
    <recommendedName>
        <fullName evidence="20">Vitamin K-dependent protein C</fullName>
        <ecNumber evidence="19">3.4.21.69</ecNumber>
    </recommendedName>
    <alternativeName>
        <fullName evidence="23">Anticoagulant protein C</fullName>
    </alternativeName>
    <alternativeName>
        <fullName evidence="21">Autoprothrombin IIA</fullName>
    </alternativeName>
    <alternativeName>
        <fullName evidence="22">Blood coagulation factor XIV</fullName>
    </alternativeName>
</protein>
<evidence type="ECO:0000256" key="10">
    <source>
        <dbReference type="ARBA" id="ARBA00022824"/>
    </source>
</evidence>
<evidence type="ECO:0000256" key="8">
    <source>
        <dbReference type="ARBA" id="ARBA00022696"/>
    </source>
</evidence>
<evidence type="ECO:0000256" key="5">
    <source>
        <dbReference type="ARBA" id="ARBA00022536"/>
    </source>
</evidence>
<accession>F6TQ11</accession>
<dbReference type="GO" id="GO:0005509">
    <property type="term" value="F:calcium ion binding"/>
    <property type="evidence" value="ECO:0007669"/>
    <property type="project" value="InterPro"/>
</dbReference>
<evidence type="ECO:0000256" key="13">
    <source>
        <dbReference type="ARBA" id="ARBA00023084"/>
    </source>
</evidence>
<keyword evidence="6 25" id="KW-0645">Protease</keyword>
<feature type="active site" description="Charge relay system" evidence="24">
    <location>
        <position position="271"/>
    </location>
</feature>
<dbReference type="InterPro" id="IPR050442">
    <property type="entry name" value="Peptidase_S1_coag_factors"/>
</dbReference>
<dbReference type="PROSITE" id="PS50240">
    <property type="entry name" value="TRYPSIN_DOM"/>
    <property type="match status" value="1"/>
</dbReference>
<comment type="function">
    <text evidence="18">Protein C is a vitamin K-dependent serine protease that regulates blood coagulation by inactivating factors Va and VIIIa in the presence of calcium ions and phospholipids. Exerts a protective effect on the endothelial cell barrier function.</text>
</comment>
<dbReference type="Pfam" id="PF00594">
    <property type="entry name" value="Gla"/>
    <property type="match status" value="1"/>
</dbReference>
<dbReference type="InterPro" id="IPR001314">
    <property type="entry name" value="Peptidase_S1A"/>
</dbReference>
<keyword evidence="7" id="KW-0165">Cleavage on pair of basic residues</keyword>
<dbReference type="GO" id="GO:0007596">
    <property type="term" value="P:blood coagulation"/>
    <property type="evidence" value="ECO:0007669"/>
    <property type="project" value="UniProtKB-KW"/>
</dbReference>
<dbReference type="Gene3D" id="2.10.25.10">
    <property type="entry name" value="Laminin"/>
    <property type="match status" value="1"/>
</dbReference>
<dbReference type="SMART" id="SM00020">
    <property type="entry name" value="Tryp_SPc"/>
    <property type="match status" value="1"/>
</dbReference>
<dbReference type="FunFam" id="2.40.10.10:FF:000256">
    <property type="entry name" value="Vitamin K-dependent protein C"/>
    <property type="match status" value="1"/>
</dbReference>
<dbReference type="SUPFAM" id="SSF57196">
    <property type="entry name" value="EGF/Laminin"/>
    <property type="match status" value="1"/>
</dbReference>
<evidence type="ECO:0000256" key="25">
    <source>
        <dbReference type="RuleBase" id="RU363034"/>
    </source>
</evidence>
<dbReference type="Gene3D" id="2.40.10.10">
    <property type="entry name" value="Trypsin-like serine proteases"/>
    <property type="match status" value="2"/>
</dbReference>
<evidence type="ECO:0000256" key="19">
    <source>
        <dbReference type="ARBA" id="ARBA00038995"/>
    </source>
</evidence>
<dbReference type="InterPro" id="IPR043504">
    <property type="entry name" value="Peptidase_S1_PA_chymotrypsin"/>
</dbReference>
<dbReference type="InterPro" id="IPR033116">
    <property type="entry name" value="TRYPSIN_SER"/>
</dbReference>
<dbReference type="Proteomes" id="UP000008225">
    <property type="component" value="Chromosome 6"/>
</dbReference>
<keyword evidence="4" id="KW-0964">Secreted</keyword>
<evidence type="ECO:0000256" key="24">
    <source>
        <dbReference type="PIRSR" id="PIRSR001143-1"/>
    </source>
</evidence>
<keyword evidence="26" id="KW-0732">Signal</keyword>
<evidence type="ECO:0000256" key="3">
    <source>
        <dbReference type="ARBA" id="ARBA00004613"/>
    </source>
</evidence>
<dbReference type="GO" id="GO:0005794">
    <property type="term" value="C:Golgi apparatus"/>
    <property type="evidence" value="ECO:0007669"/>
    <property type="project" value="UniProtKB-SubCell"/>
</dbReference>
<evidence type="ECO:0000256" key="26">
    <source>
        <dbReference type="SAM" id="SignalP"/>
    </source>
</evidence>
<evidence type="ECO:0000256" key="9">
    <source>
        <dbReference type="ARBA" id="ARBA00022801"/>
    </source>
</evidence>
<evidence type="ECO:0000256" key="23">
    <source>
        <dbReference type="ARBA" id="ARBA00042906"/>
    </source>
</evidence>
<evidence type="ECO:0000256" key="22">
    <source>
        <dbReference type="ARBA" id="ARBA00042403"/>
    </source>
</evidence>
<feature type="active site" description="Charge relay system" evidence="24">
    <location>
        <position position="225"/>
    </location>
</feature>
<evidence type="ECO:0000256" key="14">
    <source>
        <dbReference type="ARBA" id="ARBA00023145"/>
    </source>
</evidence>
<feature type="active site" description="Charge relay system" evidence="24">
    <location>
        <position position="374"/>
    </location>
</feature>
<feature type="chain" id="PRO_5035289146" description="Vitamin K-dependent protein C" evidence="26">
    <location>
        <begin position="37"/>
        <end position="434"/>
    </location>
</feature>
<dbReference type="Bgee" id="ENSCJAG00000010515">
    <property type="expression patterns" value="Expressed in liver and 3 other cell types or tissues"/>
</dbReference>
<keyword evidence="12" id="KW-0333">Golgi apparatus</keyword>
<dbReference type="PANTHER" id="PTHR24278:SF0">
    <property type="entry name" value="VITAMIN K-DEPENDENT PROTEIN C"/>
    <property type="match status" value="1"/>
</dbReference>
<reference evidence="29" key="3">
    <citation type="submission" date="2025-09" db="UniProtKB">
        <authorList>
            <consortium name="Ensembl"/>
        </authorList>
    </citation>
    <scope>IDENTIFICATION</scope>
</reference>
<reference evidence="29" key="1">
    <citation type="submission" date="2009-03" db="EMBL/GenBank/DDBJ databases">
        <authorList>
            <person name="Warren W."/>
            <person name="Ye L."/>
            <person name="Minx P."/>
            <person name="Worley K."/>
            <person name="Gibbs R."/>
            <person name="Wilson R.K."/>
        </authorList>
    </citation>
    <scope>NUCLEOTIDE SEQUENCE [LARGE SCALE GENOMIC DNA]</scope>
</reference>
<name>F6TQ11_CALJA</name>